<organism evidence="1 2">
    <name type="scientific">Flavobacterium salmonis</name>
    <dbReference type="NCBI Taxonomy" id="2654844"/>
    <lineage>
        <taxon>Bacteria</taxon>
        <taxon>Pseudomonadati</taxon>
        <taxon>Bacteroidota</taxon>
        <taxon>Flavobacteriia</taxon>
        <taxon>Flavobacteriales</taxon>
        <taxon>Flavobacteriaceae</taxon>
        <taxon>Flavobacterium</taxon>
    </lineage>
</organism>
<dbReference type="EMBL" id="CAIJDP010000049">
    <property type="protein sequence ID" value="CAD0000875.1"/>
    <property type="molecule type" value="Genomic_DNA"/>
</dbReference>
<gene>
    <name evidence="1" type="ORF">FLAT13_00272</name>
</gene>
<keyword evidence="2" id="KW-1185">Reference proteome</keyword>
<dbReference type="AlphaFoldDB" id="A0A6V6YN50"/>
<protein>
    <submittedName>
        <fullName evidence="1">Uncharacterized protein</fullName>
    </submittedName>
</protein>
<name>A0A6V6YN50_9FLAO</name>
<evidence type="ECO:0000313" key="2">
    <source>
        <dbReference type="Proteomes" id="UP000530060"/>
    </source>
</evidence>
<reference evidence="1 2" key="1">
    <citation type="submission" date="2020-06" db="EMBL/GenBank/DDBJ databases">
        <authorList>
            <person name="Criscuolo A."/>
        </authorList>
    </citation>
    <scope>NUCLEOTIDE SEQUENCE [LARGE SCALE GENOMIC DNA]</scope>
    <source>
        <strain evidence="2">CIP 111411</strain>
    </source>
</reference>
<dbReference type="Proteomes" id="UP000530060">
    <property type="component" value="Unassembled WGS sequence"/>
</dbReference>
<comment type="caution">
    <text evidence="1">The sequence shown here is derived from an EMBL/GenBank/DDBJ whole genome shotgun (WGS) entry which is preliminary data.</text>
</comment>
<sequence length="39" mass="4531">MRFVDGDIIKTTKGNHKEYSKENMANFSNLQMIQVGKTR</sequence>
<evidence type="ECO:0000313" key="1">
    <source>
        <dbReference type="EMBL" id="CAD0000875.1"/>
    </source>
</evidence>
<accession>A0A6V6YN50</accession>
<proteinExistence type="predicted"/>